<dbReference type="EMBL" id="CP101751">
    <property type="protein sequence ID" value="UUC44554.1"/>
    <property type="molecule type" value="Genomic_DNA"/>
</dbReference>
<evidence type="ECO:0000259" key="1">
    <source>
        <dbReference type="PROSITE" id="PS50878"/>
    </source>
</evidence>
<gene>
    <name evidence="2" type="ORF">NOX80_13040</name>
</gene>
<dbReference type="Proteomes" id="UP001059844">
    <property type="component" value="Chromosome"/>
</dbReference>
<protein>
    <submittedName>
        <fullName evidence="2">RNA-directed DNA polymerase</fullName>
    </submittedName>
</protein>
<dbReference type="Pfam" id="PF00078">
    <property type="entry name" value="RVT_1"/>
    <property type="match status" value="1"/>
</dbReference>
<dbReference type="GO" id="GO:0003964">
    <property type="term" value="F:RNA-directed DNA polymerase activity"/>
    <property type="evidence" value="ECO:0007669"/>
    <property type="project" value="UniProtKB-KW"/>
</dbReference>
<dbReference type="InterPro" id="IPR000477">
    <property type="entry name" value="RT_dom"/>
</dbReference>
<accession>A0ABY5IT55</accession>
<keyword evidence="2" id="KW-0695">RNA-directed DNA polymerase</keyword>
<name>A0ABY5IT55_9FLAO</name>
<dbReference type="PROSITE" id="PS50878">
    <property type="entry name" value="RT_POL"/>
    <property type="match status" value="1"/>
</dbReference>
<evidence type="ECO:0000313" key="2">
    <source>
        <dbReference type="EMBL" id="UUC44554.1"/>
    </source>
</evidence>
<feature type="domain" description="Reverse transcriptase" evidence="1">
    <location>
        <begin position="1"/>
        <end position="327"/>
    </location>
</feature>
<organism evidence="2 3">
    <name type="scientific">Flavobacterium cerinum</name>
    <dbReference type="NCBI Taxonomy" id="2502784"/>
    <lineage>
        <taxon>Bacteria</taxon>
        <taxon>Pseudomonadati</taxon>
        <taxon>Bacteroidota</taxon>
        <taxon>Flavobacteriia</taxon>
        <taxon>Flavobacteriales</taxon>
        <taxon>Flavobacteriaceae</taxon>
        <taxon>Flavobacterium</taxon>
    </lineage>
</organism>
<sequence>MLDQSFSSKSFQEIFDNENRKGINVEEKFSDIFSDSIDRVAGLKQLRKRIQEERNLDRKKVLYEDKKALKKERDSLVTGVLDDIADGINNHIINLDLGEVYGKQSYKFENNAQNFFISKKIQDNINKTYHVKQASRYAILSELINHLEDNFPKYVIRTDIKNFYESIPQKKILDKINNDYLLSIKTKKFIQQIFTSYNTLTGQTNPETAKGVPRGVGISAYLSELFMRSVDNKIRELEDLVYYARYVDDIIAIFIPKSTNIDPAKLSNYRTKLTDIIVNEGLIINNQKTSEYNLLDGLLSIRFSDRNNPSYNPNFTPKTIHYLGYDIGSVITYKTNRKIDKQVLSIKLSDNKINKYCNKIKLSFQYFDSKKRHNRKNAFKLLSARIKYLTSNTKLRNNKDKVFVGIYYSNPFLNSDESLETIQKRLQWYILRAGLTPDEKKILMRYSFISGFNKKTFQILPLKNKKYRSHNKKRNHTNNQENKGILQFGIAEINSIWKK</sequence>
<keyword evidence="2" id="KW-0548">Nucleotidyltransferase</keyword>
<evidence type="ECO:0000313" key="3">
    <source>
        <dbReference type="Proteomes" id="UP001059844"/>
    </source>
</evidence>
<dbReference type="CDD" id="cd01646">
    <property type="entry name" value="RT_Bac_retron_I"/>
    <property type="match status" value="1"/>
</dbReference>
<dbReference type="RefSeq" id="WP_256550232.1">
    <property type="nucleotide sequence ID" value="NZ_CP101751.1"/>
</dbReference>
<reference evidence="2" key="1">
    <citation type="submission" date="2022-07" db="EMBL/GenBank/DDBJ databases">
        <title>Isolation, identification, and degradation of a PFOSA degrading strain from sewage treatment plant.</title>
        <authorList>
            <person name="Zhang L."/>
            <person name="Huo Y."/>
        </authorList>
    </citation>
    <scope>NUCLEOTIDE SEQUENCE</scope>
    <source>
        <strain evidence="2">C1</strain>
    </source>
</reference>
<dbReference type="NCBIfam" id="NF041747">
    <property type="entry name" value="Drt3a"/>
    <property type="match status" value="1"/>
</dbReference>
<keyword evidence="3" id="KW-1185">Reference proteome</keyword>
<keyword evidence="2" id="KW-0808">Transferase</keyword>
<proteinExistence type="predicted"/>